<dbReference type="EMBL" id="BPQB01000028">
    <property type="protein sequence ID" value="GJE92793.1"/>
    <property type="molecule type" value="Genomic_DNA"/>
</dbReference>
<keyword evidence="3" id="KW-1185">Reference proteome</keyword>
<name>A0A9P3GB33_9APHY</name>
<gene>
    <name evidence="2" type="ORF">PsYK624_089500</name>
</gene>
<evidence type="ECO:0000313" key="2">
    <source>
        <dbReference type="EMBL" id="GJE92793.1"/>
    </source>
</evidence>
<protein>
    <submittedName>
        <fullName evidence="2">Uncharacterized protein</fullName>
    </submittedName>
</protein>
<dbReference type="AlphaFoldDB" id="A0A9P3GB33"/>
<dbReference type="Proteomes" id="UP000703269">
    <property type="component" value="Unassembled WGS sequence"/>
</dbReference>
<accession>A0A9P3GB33</accession>
<sequence>MHSARRGTIATLVSPRVSPKDATSQPPTWVIEGASYGGVYISPTVGYLPSIPPRPKKRPGPWDALRRGWVTQQSFYHMFTPNINPFDDPLFYPLAPTLLSSAIVPLPVPGKPDNTAWQLQPAIAERWLLLEKFLLACEGSLAQWGLLLYPLDFRRPQPPSAFGFLGVFDTRASAHKAMGRSRAAFISLACLISLHIARLNVRIPPRRAHHWDRGMPLDGYMSPDVVDLLRRSWVGTPWVPRVGAFIDMPGSTSSRTCWERGTWSLLRG</sequence>
<comment type="caution">
    <text evidence="2">The sequence shown here is derived from an EMBL/GenBank/DDBJ whole genome shotgun (WGS) entry which is preliminary data.</text>
</comment>
<evidence type="ECO:0000256" key="1">
    <source>
        <dbReference type="SAM" id="MobiDB-lite"/>
    </source>
</evidence>
<reference evidence="2 3" key="1">
    <citation type="submission" date="2021-08" db="EMBL/GenBank/DDBJ databases">
        <title>Draft Genome Sequence of Phanerochaete sordida strain YK-624.</title>
        <authorList>
            <person name="Mori T."/>
            <person name="Dohra H."/>
            <person name="Suzuki T."/>
            <person name="Kawagishi H."/>
            <person name="Hirai H."/>
        </authorList>
    </citation>
    <scope>NUCLEOTIDE SEQUENCE [LARGE SCALE GENOMIC DNA]</scope>
    <source>
        <strain evidence="2 3">YK-624</strain>
    </source>
</reference>
<feature type="region of interest" description="Disordered" evidence="1">
    <location>
        <begin position="1"/>
        <end position="25"/>
    </location>
</feature>
<proteinExistence type="predicted"/>
<evidence type="ECO:0000313" key="3">
    <source>
        <dbReference type="Proteomes" id="UP000703269"/>
    </source>
</evidence>
<organism evidence="2 3">
    <name type="scientific">Phanerochaete sordida</name>
    <dbReference type="NCBI Taxonomy" id="48140"/>
    <lineage>
        <taxon>Eukaryota</taxon>
        <taxon>Fungi</taxon>
        <taxon>Dikarya</taxon>
        <taxon>Basidiomycota</taxon>
        <taxon>Agaricomycotina</taxon>
        <taxon>Agaricomycetes</taxon>
        <taxon>Polyporales</taxon>
        <taxon>Phanerochaetaceae</taxon>
        <taxon>Phanerochaete</taxon>
    </lineage>
</organism>